<keyword evidence="6 8" id="KW-0067">ATP-binding</keyword>
<dbReference type="SUPFAM" id="SSF53067">
    <property type="entry name" value="Actin-like ATPase domain"/>
    <property type="match status" value="2"/>
</dbReference>
<name>A0ABW5RF68_9BACL</name>
<sequence>MRYVIGIDLGTTAVKAILVNEQGEVCGEASSPFQILRKAAGYSEQRPEEWVTGTMLAIRQLMNQTRVNASDVKGLSFSGQMHGLVLLDEKHQVLRDAILWNDTRTTSECRLIEERLGEKLIEITRNRALEGFTLPKLLWVQQYEAQLFRQASVFLLPKDYVRYRLTGKLGMDLSDAAGTLLLDIEQRRWSSLICDTFHIPEGLCPPLLESDTQVGNLLPDIASQVGLSTDTQVFAGGADNACGALGAGILKPGAVMCSIGTSGVALSYETEAEDRYQGDLHVFNHAQREAYYSMGVTLAAGHSLSWFKELFARDLSYEELLGGIDEVPIGSNGLLFTPYLSGERTPHCDAVIRGSWMGLSAEHGIDELARSVLEGITFSLRESLDGFREAGKPVETVISIGGGAKNRHWLQMQADIFQTPVRKLKDEQGPALGAAMLAAVGLGWFDSLHSCAERFVHYSGMVEPVAAHVEAYESLYPLYKQVYKQTRMIHEGLAAFRHRKMIES</sequence>
<feature type="site" description="Important for activity" evidence="8">
    <location>
        <position position="8"/>
    </location>
</feature>
<comment type="similarity">
    <text evidence="1 8 9">Belongs to the FGGY kinase family.</text>
</comment>
<keyword evidence="5 8" id="KW-0418">Kinase</keyword>
<dbReference type="EC" id="2.7.1.17" evidence="8 10"/>
<feature type="binding site" evidence="8">
    <location>
        <begin position="81"/>
        <end position="82"/>
    </location>
    <ligand>
        <name>substrate</name>
    </ligand>
</feature>
<dbReference type="Pfam" id="PF02782">
    <property type="entry name" value="FGGY_C"/>
    <property type="match status" value="1"/>
</dbReference>
<evidence type="ECO:0000259" key="11">
    <source>
        <dbReference type="Pfam" id="PF00370"/>
    </source>
</evidence>
<evidence type="ECO:0000256" key="8">
    <source>
        <dbReference type="HAMAP-Rule" id="MF_02220"/>
    </source>
</evidence>
<evidence type="ECO:0000256" key="3">
    <source>
        <dbReference type="ARBA" id="ARBA00022679"/>
    </source>
</evidence>
<comment type="caution">
    <text evidence="13">The sequence shown here is derived from an EMBL/GenBank/DDBJ whole genome shotgun (WGS) entry which is preliminary data.</text>
</comment>
<keyword evidence="3 8" id="KW-0808">Transferase</keyword>
<feature type="active site" description="Proton acceptor" evidence="8">
    <location>
        <position position="239"/>
    </location>
</feature>
<reference evidence="14" key="1">
    <citation type="journal article" date="2019" name="Int. J. Syst. Evol. Microbiol.">
        <title>The Global Catalogue of Microorganisms (GCM) 10K type strain sequencing project: providing services to taxonomists for standard genome sequencing and annotation.</title>
        <authorList>
            <consortium name="The Broad Institute Genomics Platform"/>
            <consortium name="The Broad Institute Genome Sequencing Center for Infectious Disease"/>
            <person name="Wu L."/>
            <person name="Ma J."/>
        </authorList>
    </citation>
    <scope>NUCLEOTIDE SEQUENCE [LARGE SCALE GENOMIC DNA]</scope>
    <source>
        <strain evidence="14">KCTC 33676</strain>
    </source>
</reference>
<evidence type="ECO:0000256" key="1">
    <source>
        <dbReference type="ARBA" id="ARBA00009156"/>
    </source>
</evidence>
<keyword evidence="7 8" id="KW-0119">Carbohydrate metabolism</keyword>
<evidence type="ECO:0000313" key="14">
    <source>
        <dbReference type="Proteomes" id="UP001597497"/>
    </source>
</evidence>
<dbReference type="PANTHER" id="PTHR43095">
    <property type="entry name" value="SUGAR KINASE"/>
    <property type="match status" value="1"/>
</dbReference>
<dbReference type="InterPro" id="IPR018485">
    <property type="entry name" value="FGGY_C"/>
</dbReference>
<keyword evidence="2 8" id="KW-0859">Xylose metabolism</keyword>
<evidence type="ECO:0000256" key="10">
    <source>
        <dbReference type="RuleBase" id="RU364073"/>
    </source>
</evidence>
<evidence type="ECO:0000259" key="12">
    <source>
        <dbReference type="Pfam" id="PF02782"/>
    </source>
</evidence>
<dbReference type="PIRSF" id="PIRSF000538">
    <property type="entry name" value="GlpK"/>
    <property type="match status" value="1"/>
</dbReference>
<dbReference type="GO" id="GO:0004856">
    <property type="term" value="F:D-xylulokinase activity"/>
    <property type="evidence" value="ECO:0007669"/>
    <property type="project" value="UniProtKB-EC"/>
</dbReference>
<dbReference type="HAMAP" id="MF_02220">
    <property type="entry name" value="XylB"/>
    <property type="match status" value="1"/>
</dbReference>
<dbReference type="NCBIfam" id="TIGR01312">
    <property type="entry name" value="XylB"/>
    <property type="match status" value="1"/>
</dbReference>
<evidence type="ECO:0000256" key="5">
    <source>
        <dbReference type="ARBA" id="ARBA00022777"/>
    </source>
</evidence>
<dbReference type="RefSeq" id="WP_379930238.1">
    <property type="nucleotide sequence ID" value="NZ_JBHUMM010000043.1"/>
</dbReference>
<dbReference type="InterPro" id="IPR043129">
    <property type="entry name" value="ATPase_NBD"/>
</dbReference>
<evidence type="ECO:0000256" key="7">
    <source>
        <dbReference type="ARBA" id="ARBA00023277"/>
    </source>
</evidence>
<gene>
    <name evidence="8 10 13" type="primary">xylB</name>
    <name evidence="13" type="ORF">ACFSUC_13985</name>
</gene>
<comment type="catalytic activity">
    <reaction evidence="8 10">
        <text>D-xylulose + ATP = D-xylulose 5-phosphate + ADP + H(+)</text>
        <dbReference type="Rhea" id="RHEA:10964"/>
        <dbReference type="ChEBI" id="CHEBI:15378"/>
        <dbReference type="ChEBI" id="CHEBI:17140"/>
        <dbReference type="ChEBI" id="CHEBI:30616"/>
        <dbReference type="ChEBI" id="CHEBI:57737"/>
        <dbReference type="ChEBI" id="CHEBI:456216"/>
        <dbReference type="EC" id="2.7.1.17"/>
    </reaction>
</comment>
<dbReference type="InterPro" id="IPR006000">
    <property type="entry name" value="Xylulokinase"/>
</dbReference>
<evidence type="ECO:0000256" key="4">
    <source>
        <dbReference type="ARBA" id="ARBA00022741"/>
    </source>
</evidence>
<feature type="domain" description="Carbohydrate kinase FGGY N-terminal" evidence="11">
    <location>
        <begin position="3"/>
        <end position="246"/>
    </location>
</feature>
<dbReference type="PROSITE" id="PS00445">
    <property type="entry name" value="FGGY_KINASES_2"/>
    <property type="match status" value="1"/>
</dbReference>
<dbReference type="EMBL" id="JBHUMM010000043">
    <property type="protein sequence ID" value="MFD2672672.1"/>
    <property type="molecule type" value="Genomic_DNA"/>
</dbReference>
<evidence type="ECO:0000256" key="2">
    <source>
        <dbReference type="ARBA" id="ARBA00022629"/>
    </source>
</evidence>
<dbReference type="Gene3D" id="3.30.420.40">
    <property type="match status" value="2"/>
</dbReference>
<keyword evidence="14" id="KW-1185">Reference proteome</keyword>
<dbReference type="InterPro" id="IPR050406">
    <property type="entry name" value="FGGY_Carb_Kinase"/>
</dbReference>
<dbReference type="Proteomes" id="UP001597497">
    <property type="component" value="Unassembled WGS sequence"/>
</dbReference>
<proteinExistence type="inferred from homology"/>
<keyword evidence="4 8" id="KW-0547">Nucleotide-binding</keyword>
<protein>
    <recommendedName>
        <fullName evidence="8 10">Xylulose kinase</fullName>
        <shortName evidence="8 10">Xylulokinase</shortName>
        <ecNumber evidence="8 10">2.7.1.17</ecNumber>
    </recommendedName>
</protein>
<dbReference type="PANTHER" id="PTHR43095:SF5">
    <property type="entry name" value="XYLULOSE KINASE"/>
    <property type="match status" value="1"/>
</dbReference>
<dbReference type="InterPro" id="IPR000577">
    <property type="entry name" value="Carb_kinase_FGGY"/>
</dbReference>
<feature type="domain" description="Carbohydrate kinase FGGY C-terminal" evidence="12">
    <location>
        <begin position="256"/>
        <end position="441"/>
    </location>
</feature>
<evidence type="ECO:0000256" key="9">
    <source>
        <dbReference type="RuleBase" id="RU003733"/>
    </source>
</evidence>
<dbReference type="InterPro" id="IPR018484">
    <property type="entry name" value="FGGY_N"/>
</dbReference>
<evidence type="ECO:0000313" key="13">
    <source>
        <dbReference type="EMBL" id="MFD2672672.1"/>
    </source>
</evidence>
<evidence type="ECO:0000256" key="6">
    <source>
        <dbReference type="ARBA" id="ARBA00022840"/>
    </source>
</evidence>
<accession>A0ABW5RF68</accession>
<organism evidence="13 14">
    <name type="scientific">Marinicrinis sediminis</name>
    <dbReference type="NCBI Taxonomy" id="1652465"/>
    <lineage>
        <taxon>Bacteria</taxon>
        <taxon>Bacillati</taxon>
        <taxon>Bacillota</taxon>
        <taxon>Bacilli</taxon>
        <taxon>Bacillales</taxon>
        <taxon>Paenibacillaceae</taxon>
    </lineage>
</organism>
<dbReference type="InterPro" id="IPR018483">
    <property type="entry name" value="Carb_kinase_FGGY_CS"/>
</dbReference>
<dbReference type="Pfam" id="PF00370">
    <property type="entry name" value="FGGY_N"/>
    <property type="match status" value="1"/>
</dbReference>
<comment type="function">
    <text evidence="8">Catalyzes the phosphorylation of D-xylulose to D-xylulose 5-phosphate.</text>
</comment>
<dbReference type="CDD" id="cd07808">
    <property type="entry name" value="ASKHA_NBD_FGGY_EcXK-like"/>
    <property type="match status" value="1"/>
</dbReference>